<proteinExistence type="predicted"/>
<keyword evidence="3" id="KW-0998">Cell outer membrane</keyword>
<dbReference type="Proteomes" id="UP000574769">
    <property type="component" value="Unassembled WGS sequence"/>
</dbReference>
<evidence type="ECO:0000259" key="6">
    <source>
        <dbReference type="Pfam" id="PF07715"/>
    </source>
</evidence>
<feature type="signal peptide" evidence="5">
    <location>
        <begin position="1"/>
        <end position="39"/>
    </location>
</feature>
<evidence type="ECO:0000313" key="7">
    <source>
        <dbReference type="EMBL" id="MBB4618729.1"/>
    </source>
</evidence>
<dbReference type="PANTHER" id="PTHR40980">
    <property type="entry name" value="PLUG DOMAIN-CONTAINING PROTEIN"/>
    <property type="match status" value="1"/>
</dbReference>
<dbReference type="Pfam" id="PF07715">
    <property type="entry name" value="Plug"/>
    <property type="match status" value="1"/>
</dbReference>
<dbReference type="SUPFAM" id="SSF56935">
    <property type="entry name" value="Porins"/>
    <property type="match status" value="1"/>
</dbReference>
<keyword evidence="2" id="KW-0472">Membrane</keyword>
<comment type="caution">
    <text evidence="7">The sequence shown here is derived from an EMBL/GenBank/DDBJ whole genome shotgun (WGS) entry which is preliminary data.</text>
</comment>
<organism evidence="7 8">
    <name type="scientific">Sphingomonas abaci</name>
    <dbReference type="NCBI Taxonomy" id="237611"/>
    <lineage>
        <taxon>Bacteria</taxon>
        <taxon>Pseudomonadati</taxon>
        <taxon>Pseudomonadota</taxon>
        <taxon>Alphaproteobacteria</taxon>
        <taxon>Sphingomonadales</taxon>
        <taxon>Sphingomonadaceae</taxon>
        <taxon>Sphingomonas</taxon>
    </lineage>
</organism>
<dbReference type="AlphaFoldDB" id="A0A7W7AKJ2"/>
<dbReference type="InterPro" id="IPR037066">
    <property type="entry name" value="Plug_dom_sf"/>
</dbReference>
<dbReference type="InterPro" id="IPR010104">
    <property type="entry name" value="TonB_rcpt_bac"/>
</dbReference>
<feature type="domain" description="TonB-dependent receptor plug" evidence="6">
    <location>
        <begin position="133"/>
        <end position="232"/>
    </location>
</feature>
<reference evidence="7 8" key="1">
    <citation type="submission" date="2020-08" db="EMBL/GenBank/DDBJ databases">
        <title>Genomic Encyclopedia of Type Strains, Phase IV (KMG-IV): sequencing the most valuable type-strain genomes for metagenomic binning, comparative biology and taxonomic classification.</title>
        <authorList>
            <person name="Goeker M."/>
        </authorList>
    </citation>
    <scope>NUCLEOTIDE SEQUENCE [LARGE SCALE GENOMIC DNA]</scope>
    <source>
        <strain evidence="7 8">DSM 15867</strain>
    </source>
</reference>
<dbReference type="InterPro" id="IPR036942">
    <property type="entry name" value="Beta-barrel_TonB_sf"/>
</dbReference>
<evidence type="ECO:0000256" key="4">
    <source>
        <dbReference type="SAM" id="MobiDB-lite"/>
    </source>
</evidence>
<dbReference type="Gene3D" id="2.170.130.10">
    <property type="entry name" value="TonB-dependent receptor, plug domain"/>
    <property type="match status" value="1"/>
</dbReference>
<dbReference type="NCBIfam" id="TIGR01782">
    <property type="entry name" value="TonB-Xanth-Caul"/>
    <property type="match status" value="1"/>
</dbReference>
<dbReference type="EMBL" id="JACHNY010000006">
    <property type="protein sequence ID" value="MBB4618729.1"/>
    <property type="molecule type" value="Genomic_DNA"/>
</dbReference>
<evidence type="ECO:0000256" key="2">
    <source>
        <dbReference type="ARBA" id="ARBA00023136"/>
    </source>
</evidence>
<gene>
    <name evidence="7" type="ORF">GGQ96_002875</name>
</gene>
<evidence type="ECO:0000313" key="8">
    <source>
        <dbReference type="Proteomes" id="UP000574769"/>
    </source>
</evidence>
<dbReference type="InterPro" id="IPR012910">
    <property type="entry name" value="Plug_dom"/>
</dbReference>
<feature type="chain" id="PRO_5031332401" evidence="5">
    <location>
        <begin position="40"/>
        <end position="992"/>
    </location>
</feature>
<sequence length="992" mass="106402">MYGSDRAPAVSARTILKLSASGAALGAGLLLIGTTGAMAQTSVPDAAQVSAGSKVPDPAASSSTAANPNEAGSAEDAKASNAAQTGDITPAANEAVAQSAGAAAQDAGASPEQADIVVTGFRRSLENAVAEKKNRDQIVESVSAEDIGKLPDASIAESIARLPGLTSQRIQGRSNSISIRGFAPDFSTTLLNGREQTSTGDNRAVEYDQYPSEVVNQVVVYKTGTASVIGQGLSGTVDLRTIRPLEFGRRVISVGARGVDADIGKLNADSKQYGYRVNGTYVDQFLDKRLGVALSASYTDEPYQTQEFNAWGYANAGPSNAALIGGSKSYITSNSLRRLGVTGTVEFRPVENFTTTFDGFYSDFKDHAIKRGIELPLGFDGQNGLSVTDPANNGARFNPAAGQIANGTYVSGTFTNVQGVIRNNSERRDAKLYAFGWNNQYKGDDGWNATFDLSYSKTKRNETIFETYAGTGYGRALGVTDTIGFVSSSKGTVFSPTLNYSDPGLIQLTDPLGWGGSNVQAGYFNDRAISDRIWQYRAEVEKEIEDSVFSSVQAGVNYTNHDKSLTPNEALVQLASGKVIEPVPSQYLKTPSDQTYLGLGPVISYDPYDLLNGGVYRLSSNNANNDVRAKAYAISEDLMTMYLQTNIRQDIGSAQLTGNIGVQAVNTSQHTSGYYINPTNSGIVPIRQGADYWDVMPSLNLSLRTANDFVIRAALARQVMRPRMDSMRLGLSYGVDQTRGIIAGSSGNPFLRPFRANAADLTFEKYFGNKGYLAAQFFYKKLINYVVDRNLQDQVYDYTGLPLSGGFQTSNPNAANYVSPIGVITQPYNVKGGQLYGVELAGTLPLGEVVGFLDGFGLTGGGSYTKSEIVAYPGATATDLPGYSRWVANGTAFFEKWGFSARGSVRYRSSFVGEVSGLAANRVNRNARGELIVDGQIGYDFTNGFLQGLSVYLQGQNLTNTPFVTQNPGQDLQIIDYQRYGRRYLAGFTMKF</sequence>
<keyword evidence="8" id="KW-1185">Reference proteome</keyword>
<keyword evidence="7" id="KW-0675">Receptor</keyword>
<evidence type="ECO:0000256" key="5">
    <source>
        <dbReference type="SAM" id="SignalP"/>
    </source>
</evidence>
<dbReference type="GO" id="GO:0009279">
    <property type="term" value="C:cell outer membrane"/>
    <property type="evidence" value="ECO:0007669"/>
    <property type="project" value="UniProtKB-SubCell"/>
</dbReference>
<dbReference type="CDD" id="cd01347">
    <property type="entry name" value="ligand_gated_channel"/>
    <property type="match status" value="1"/>
</dbReference>
<dbReference type="PANTHER" id="PTHR40980:SF3">
    <property type="entry name" value="TONB-DEPENDENT RECEPTOR-LIKE BETA-BARREL DOMAIN-CONTAINING PROTEIN"/>
    <property type="match status" value="1"/>
</dbReference>
<dbReference type="RefSeq" id="WP_246360600.1">
    <property type="nucleotide sequence ID" value="NZ_JACHNY010000006.1"/>
</dbReference>
<evidence type="ECO:0000256" key="1">
    <source>
        <dbReference type="ARBA" id="ARBA00004442"/>
    </source>
</evidence>
<comment type="subcellular location">
    <subcellularLocation>
        <location evidence="1">Cell outer membrane</location>
    </subcellularLocation>
</comment>
<evidence type="ECO:0000256" key="3">
    <source>
        <dbReference type="ARBA" id="ARBA00023237"/>
    </source>
</evidence>
<dbReference type="Gene3D" id="2.40.170.20">
    <property type="entry name" value="TonB-dependent receptor, beta-barrel domain"/>
    <property type="match status" value="1"/>
</dbReference>
<keyword evidence="5" id="KW-0732">Signal</keyword>
<accession>A0A7W7AKJ2</accession>
<feature type="region of interest" description="Disordered" evidence="4">
    <location>
        <begin position="49"/>
        <end position="83"/>
    </location>
</feature>
<name>A0A7W7AKJ2_9SPHN</name>
<protein>
    <submittedName>
        <fullName evidence="7">Iron complex outermembrane receptor protein</fullName>
    </submittedName>
</protein>